<evidence type="ECO:0000256" key="1">
    <source>
        <dbReference type="SAM" id="Coils"/>
    </source>
</evidence>
<accession>A0ABP8BUF3</accession>
<dbReference type="Proteomes" id="UP001501710">
    <property type="component" value="Unassembled WGS sequence"/>
</dbReference>
<keyword evidence="1" id="KW-0175">Coiled coil</keyword>
<dbReference type="EMBL" id="BAABAS010000004">
    <property type="protein sequence ID" value="GAA4225969.1"/>
    <property type="molecule type" value="Genomic_DNA"/>
</dbReference>
<name>A0ABP8BUF3_9ACTN</name>
<feature type="region of interest" description="Disordered" evidence="2">
    <location>
        <begin position="1"/>
        <end position="66"/>
    </location>
</feature>
<feature type="region of interest" description="Disordered" evidence="2">
    <location>
        <begin position="171"/>
        <end position="206"/>
    </location>
</feature>
<sequence>MDICSDALRMGGDHHPPLQKGGKLPPPFPEKGGSSSPPKPPNGGSSSPPLRPLRTPLKINHPLERSTAPPWFRSAVVEVEGGKSGERPVEKRDLIMTKRDLGTNLRALQAAYDDANRRLTAARETEKSTSRAYDARRRRTPMGIQTERARNAWAIALVDWAGALVAREAAKDRVRAERRDVDDTAMGALMGSERPVVHEADQGATP</sequence>
<evidence type="ECO:0000256" key="2">
    <source>
        <dbReference type="SAM" id="MobiDB-lite"/>
    </source>
</evidence>
<keyword evidence="4" id="KW-1185">Reference proteome</keyword>
<feature type="coiled-coil region" evidence="1">
    <location>
        <begin position="98"/>
        <end position="125"/>
    </location>
</feature>
<protein>
    <submittedName>
        <fullName evidence="3">Uncharacterized protein</fullName>
    </submittedName>
</protein>
<feature type="compositionally biased region" description="Basic and acidic residues" evidence="2">
    <location>
        <begin position="171"/>
        <end position="182"/>
    </location>
</feature>
<feature type="compositionally biased region" description="Low complexity" evidence="2">
    <location>
        <begin position="30"/>
        <end position="48"/>
    </location>
</feature>
<evidence type="ECO:0000313" key="4">
    <source>
        <dbReference type="Proteomes" id="UP001501710"/>
    </source>
</evidence>
<evidence type="ECO:0000313" key="3">
    <source>
        <dbReference type="EMBL" id="GAA4225969.1"/>
    </source>
</evidence>
<reference evidence="4" key="1">
    <citation type="journal article" date="2019" name="Int. J. Syst. Evol. Microbiol.">
        <title>The Global Catalogue of Microorganisms (GCM) 10K type strain sequencing project: providing services to taxonomists for standard genome sequencing and annotation.</title>
        <authorList>
            <consortium name="The Broad Institute Genomics Platform"/>
            <consortium name="The Broad Institute Genome Sequencing Center for Infectious Disease"/>
            <person name="Wu L."/>
            <person name="Ma J."/>
        </authorList>
    </citation>
    <scope>NUCLEOTIDE SEQUENCE [LARGE SCALE GENOMIC DNA]</scope>
    <source>
        <strain evidence="4">JCM 17440</strain>
    </source>
</reference>
<proteinExistence type="predicted"/>
<comment type="caution">
    <text evidence="3">The sequence shown here is derived from an EMBL/GenBank/DDBJ whole genome shotgun (WGS) entry which is preliminary data.</text>
</comment>
<feature type="compositionally biased region" description="Basic and acidic residues" evidence="2">
    <location>
        <begin position="195"/>
        <end position="206"/>
    </location>
</feature>
<gene>
    <name evidence="3" type="ORF">GCM10022254_09310</name>
</gene>
<organism evidence="3 4">
    <name type="scientific">Actinomadura meridiana</name>
    <dbReference type="NCBI Taxonomy" id="559626"/>
    <lineage>
        <taxon>Bacteria</taxon>
        <taxon>Bacillati</taxon>
        <taxon>Actinomycetota</taxon>
        <taxon>Actinomycetes</taxon>
        <taxon>Streptosporangiales</taxon>
        <taxon>Thermomonosporaceae</taxon>
        <taxon>Actinomadura</taxon>
    </lineage>
</organism>